<dbReference type="AlphaFoldDB" id="A0A521AH47"/>
<dbReference type="SUPFAM" id="SSF53300">
    <property type="entry name" value="vWA-like"/>
    <property type="match status" value="1"/>
</dbReference>
<sequence>MIRALATIVSILATSAASECRHALALGLDVSGSVDSSEYRLQLGGLAGAFRRPEIKQLFLSNTANPVQIAIYEWSEPGHQRLLLGWTAVQSDLDLERIATLLDHVKRSGAPQGTAVGSAMLFGAELLGQKPDCWKRTLDLSGDGKHNIGLHPRNAKQTLSDDGITINGLVIGADDPDIGSTRYVQVGELLAYFKAWVILGPGAFVEVALGFDDYEEAMTRKLIRELEGLTLSDAGQRPTKHQ</sequence>
<dbReference type="Pfam" id="PF06707">
    <property type="entry name" value="DUF1194"/>
    <property type="match status" value="1"/>
</dbReference>
<reference evidence="1 2" key="1">
    <citation type="submission" date="2017-05" db="EMBL/GenBank/DDBJ databases">
        <authorList>
            <person name="Varghese N."/>
            <person name="Submissions S."/>
        </authorList>
    </citation>
    <scope>NUCLEOTIDE SEQUENCE [LARGE SCALE GENOMIC DNA]</scope>
    <source>
        <strain evidence="1 2">DSM 28009</strain>
    </source>
</reference>
<dbReference type="RefSeq" id="WP_142632973.1">
    <property type="nucleotide sequence ID" value="NZ_FXTE01000001.1"/>
</dbReference>
<evidence type="ECO:0000313" key="2">
    <source>
        <dbReference type="Proteomes" id="UP000319555"/>
    </source>
</evidence>
<evidence type="ECO:0000313" key="1">
    <source>
        <dbReference type="EMBL" id="SMO34030.1"/>
    </source>
</evidence>
<evidence type="ECO:0008006" key="3">
    <source>
        <dbReference type="Google" id="ProtNLM"/>
    </source>
</evidence>
<proteinExistence type="predicted"/>
<dbReference type="Proteomes" id="UP000319555">
    <property type="component" value="Unassembled WGS sequence"/>
</dbReference>
<dbReference type="InterPro" id="IPR036465">
    <property type="entry name" value="vWFA_dom_sf"/>
</dbReference>
<dbReference type="Gene3D" id="3.40.50.410">
    <property type="entry name" value="von Willebrand factor, type A domain"/>
    <property type="match status" value="1"/>
</dbReference>
<dbReference type="EMBL" id="FXTE01000001">
    <property type="protein sequence ID" value="SMO34030.1"/>
    <property type="molecule type" value="Genomic_DNA"/>
</dbReference>
<dbReference type="InterPro" id="IPR010607">
    <property type="entry name" value="DUF1194"/>
</dbReference>
<name>A0A521AH47_9RHOB</name>
<protein>
    <recommendedName>
        <fullName evidence="3">VWFA domain-containing protein</fullName>
    </recommendedName>
</protein>
<gene>
    <name evidence="1" type="ORF">SAMN06265380_101112</name>
</gene>
<keyword evidence="2" id="KW-1185">Reference proteome</keyword>
<accession>A0A521AH47</accession>
<organism evidence="1 2">
    <name type="scientific">Ruegeria faecimaris</name>
    <dbReference type="NCBI Taxonomy" id="686389"/>
    <lineage>
        <taxon>Bacteria</taxon>
        <taxon>Pseudomonadati</taxon>
        <taxon>Pseudomonadota</taxon>
        <taxon>Alphaproteobacteria</taxon>
        <taxon>Rhodobacterales</taxon>
        <taxon>Roseobacteraceae</taxon>
        <taxon>Ruegeria</taxon>
    </lineage>
</organism>
<dbReference type="OrthoDB" id="9792179at2"/>